<dbReference type="Proteomes" id="UP000265520">
    <property type="component" value="Unassembled WGS sequence"/>
</dbReference>
<proteinExistence type="predicted"/>
<feature type="non-terminal residue" evidence="1">
    <location>
        <position position="29"/>
    </location>
</feature>
<reference evidence="1 2" key="1">
    <citation type="journal article" date="2018" name="Front. Plant Sci.">
        <title>Red Clover (Trifolium pratense) and Zigzag Clover (T. medium) - A Picture of Genomic Similarities and Differences.</title>
        <authorList>
            <person name="Dluhosova J."/>
            <person name="Istvanek J."/>
            <person name="Nedelnik J."/>
            <person name="Repkova J."/>
        </authorList>
    </citation>
    <scope>NUCLEOTIDE SEQUENCE [LARGE SCALE GENOMIC DNA]</scope>
    <source>
        <strain evidence="2">cv. 10/8</strain>
        <tissue evidence="1">Leaf</tissue>
    </source>
</reference>
<comment type="caution">
    <text evidence="1">The sequence shown here is derived from an EMBL/GenBank/DDBJ whole genome shotgun (WGS) entry which is preliminary data.</text>
</comment>
<name>A0A392VNS2_9FABA</name>
<accession>A0A392VNS2</accession>
<sequence>MLAPVESSDLPLVFFEEAGTSFDLGCSAT</sequence>
<keyword evidence="2" id="KW-1185">Reference proteome</keyword>
<dbReference type="EMBL" id="LXQA011191368">
    <property type="protein sequence ID" value="MCI88375.1"/>
    <property type="molecule type" value="Genomic_DNA"/>
</dbReference>
<organism evidence="1 2">
    <name type="scientific">Trifolium medium</name>
    <dbReference type="NCBI Taxonomy" id="97028"/>
    <lineage>
        <taxon>Eukaryota</taxon>
        <taxon>Viridiplantae</taxon>
        <taxon>Streptophyta</taxon>
        <taxon>Embryophyta</taxon>
        <taxon>Tracheophyta</taxon>
        <taxon>Spermatophyta</taxon>
        <taxon>Magnoliopsida</taxon>
        <taxon>eudicotyledons</taxon>
        <taxon>Gunneridae</taxon>
        <taxon>Pentapetalae</taxon>
        <taxon>rosids</taxon>
        <taxon>fabids</taxon>
        <taxon>Fabales</taxon>
        <taxon>Fabaceae</taxon>
        <taxon>Papilionoideae</taxon>
        <taxon>50 kb inversion clade</taxon>
        <taxon>NPAAA clade</taxon>
        <taxon>Hologalegina</taxon>
        <taxon>IRL clade</taxon>
        <taxon>Trifolieae</taxon>
        <taxon>Trifolium</taxon>
    </lineage>
</organism>
<evidence type="ECO:0000313" key="2">
    <source>
        <dbReference type="Proteomes" id="UP000265520"/>
    </source>
</evidence>
<evidence type="ECO:0000313" key="1">
    <source>
        <dbReference type="EMBL" id="MCI88375.1"/>
    </source>
</evidence>
<protein>
    <submittedName>
        <fullName evidence="1">Uncharacterized protein</fullName>
    </submittedName>
</protein>
<dbReference type="AlphaFoldDB" id="A0A392VNS2"/>